<dbReference type="AlphaFoldDB" id="A0A6J6CWY1"/>
<dbReference type="Gene3D" id="2.30.110.10">
    <property type="entry name" value="Electron Transport, Fmn-binding Protein, Chain A"/>
    <property type="match status" value="1"/>
</dbReference>
<dbReference type="PANTHER" id="PTHR34071">
    <property type="entry name" value="5-NITROIMIDAZOLE ANTIBIOTICS RESISTANCE PROTEIN, NIMA-FAMILY-RELATED PROTEIN-RELATED"/>
    <property type="match status" value="1"/>
</dbReference>
<evidence type="ECO:0000313" key="1">
    <source>
        <dbReference type="EMBL" id="CAB4554218.1"/>
    </source>
</evidence>
<dbReference type="SUPFAM" id="SSF50475">
    <property type="entry name" value="FMN-binding split barrel"/>
    <property type="match status" value="1"/>
</dbReference>
<sequence>MTQSGTPLGDTKRTTLHRVPHKEVKDRAALYAILDTALVGHVGFVQDEQPFVIPVAIARDGDNLLLHGSRASRLFKTLASGAPCAVSITHIDALVLARSAFESSMNYRSAMILGVAQELEGDEKIRAFDALTDHLLPQRRPSLRPLNDDEIRQTMMLVLSMNEASVKISSKFPADDEEDLAWPVWAGNIPIEHRYGVPIPDPRMTVDHPLPGYLKEWPEGRT</sequence>
<protein>
    <submittedName>
        <fullName evidence="1">Unannotated protein</fullName>
    </submittedName>
</protein>
<dbReference type="InterPro" id="IPR012349">
    <property type="entry name" value="Split_barrel_FMN-bd"/>
</dbReference>
<organism evidence="1">
    <name type="scientific">freshwater metagenome</name>
    <dbReference type="NCBI Taxonomy" id="449393"/>
    <lineage>
        <taxon>unclassified sequences</taxon>
        <taxon>metagenomes</taxon>
        <taxon>ecological metagenomes</taxon>
    </lineage>
</organism>
<name>A0A6J6CWY1_9ZZZZ</name>
<reference evidence="1" key="1">
    <citation type="submission" date="2020-05" db="EMBL/GenBank/DDBJ databases">
        <authorList>
            <person name="Chiriac C."/>
            <person name="Salcher M."/>
            <person name="Ghai R."/>
            <person name="Kavagutti S V."/>
        </authorList>
    </citation>
    <scope>NUCLEOTIDE SEQUENCE</scope>
</reference>
<dbReference type="Pfam" id="PF12900">
    <property type="entry name" value="Pyridox_ox_2"/>
    <property type="match status" value="1"/>
</dbReference>
<gene>
    <name evidence="1" type="ORF">UFOPK1506_00648</name>
</gene>
<proteinExistence type="predicted"/>
<accession>A0A6J6CWY1</accession>
<dbReference type="EMBL" id="CAEZSV010000102">
    <property type="protein sequence ID" value="CAB4554218.1"/>
    <property type="molecule type" value="Genomic_DNA"/>
</dbReference>
<dbReference type="InterPro" id="IPR024747">
    <property type="entry name" value="Pyridox_Oxase-rel"/>
</dbReference>
<dbReference type="PANTHER" id="PTHR34071:SF2">
    <property type="entry name" value="FLAVIN-NUCLEOTIDE-BINDING PROTEIN"/>
    <property type="match status" value="1"/>
</dbReference>